<feature type="transmembrane region" description="Helical" evidence="1">
    <location>
        <begin position="107"/>
        <end position="125"/>
    </location>
</feature>
<evidence type="ECO:0008006" key="4">
    <source>
        <dbReference type="Google" id="ProtNLM"/>
    </source>
</evidence>
<evidence type="ECO:0000256" key="1">
    <source>
        <dbReference type="SAM" id="Phobius"/>
    </source>
</evidence>
<feature type="transmembrane region" description="Helical" evidence="1">
    <location>
        <begin position="292"/>
        <end position="320"/>
    </location>
</feature>
<dbReference type="OrthoDB" id="291792at2759"/>
<name>A0A9P0G6J8_9CUCU</name>
<sequence length="387" mass="45148">MVTISKELFYEKISQDVKCTVIHYWSKNCAGGAFSPYVIKNIIVGAGTFFLPVYLLRMYLDYKRKNKNVVKRFVLNEIRAILYGISLGGTLIMNICLFKKLFGRIHYYNLIFMPAFISGFSLLIVSHENQVLNTLLFFNSFIETLLNKWGISSNKEVFLFMGLSGMLMYLLENRTEKIDFTYFWFYTPPLREHSLEEIKNSCQHEATCQSNIFNGALNYFLVGYGINATRSFLSNFKILPKYPRKFFQILFNKSNLTFGLFIGAYVGIYKFISCYLPKFNKIKKKWHGLISGILAGCTYIISPTLQVTVLAITTILQILYDIISKKFKITNHFYQRLLIFSFTHAYNLHNKFFFPETASMYYFKMVDACTNNVTKGIYENLISKYFM</sequence>
<protein>
    <recommendedName>
        <fullName evidence="4">Transmembrane protein 135 N-terminal domain-containing protein</fullName>
    </recommendedName>
</protein>
<proteinExistence type="predicted"/>
<reference evidence="2" key="1">
    <citation type="submission" date="2022-01" db="EMBL/GenBank/DDBJ databases">
        <authorList>
            <person name="King R."/>
        </authorList>
    </citation>
    <scope>NUCLEOTIDE SEQUENCE</scope>
</reference>
<dbReference type="PANTHER" id="PTHR12459">
    <property type="entry name" value="TRANSMEMBRANE PROTEIN 135-RELATED"/>
    <property type="match status" value="1"/>
</dbReference>
<feature type="transmembrane region" description="Helical" evidence="1">
    <location>
        <begin position="80"/>
        <end position="101"/>
    </location>
</feature>
<feature type="transmembrane region" description="Helical" evidence="1">
    <location>
        <begin position="157"/>
        <end position="172"/>
    </location>
</feature>
<feature type="transmembrane region" description="Helical" evidence="1">
    <location>
        <begin position="254"/>
        <end position="272"/>
    </location>
</feature>
<evidence type="ECO:0000313" key="2">
    <source>
        <dbReference type="EMBL" id="CAH1103984.1"/>
    </source>
</evidence>
<dbReference type="EMBL" id="OV651827">
    <property type="protein sequence ID" value="CAH1103984.1"/>
    <property type="molecule type" value="Genomic_DNA"/>
</dbReference>
<evidence type="ECO:0000313" key="3">
    <source>
        <dbReference type="Proteomes" id="UP001153636"/>
    </source>
</evidence>
<dbReference type="Proteomes" id="UP001153636">
    <property type="component" value="Chromosome 15"/>
</dbReference>
<feature type="transmembrane region" description="Helical" evidence="1">
    <location>
        <begin position="42"/>
        <end position="60"/>
    </location>
</feature>
<dbReference type="PANTHER" id="PTHR12459:SF15">
    <property type="entry name" value="TRANSMEMBRANE PROTEIN 135"/>
    <property type="match status" value="1"/>
</dbReference>
<accession>A0A9P0G6J8</accession>
<gene>
    <name evidence="2" type="ORF">PSYICH_LOCUS4853</name>
</gene>
<dbReference type="InterPro" id="IPR026749">
    <property type="entry name" value="Tmem135"/>
</dbReference>
<keyword evidence="1" id="KW-0812">Transmembrane</keyword>
<keyword evidence="3" id="KW-1185">Reference proteome</keyword>
<dbReference type="AlphaFoldDB" id="A0A9P0G6J8"/>
<keyword evidence="1" id="KW-0472">Membrane</keyword>
<keyword evidence="1" id="KW-1133">Transmembrane helix</keyword>
<organism evidence="2 3">
    <name type="scientific">Psylliodes chrysocephalus</name>
    <dbReference type="NCBI Taxonomy" id="3402493"/>
    <lineage>
        <taxon>Eukaryota</taxon>
        <taxon>Metazoa</taxon>
        <taxon>Ecdysozoa</taxon>
        <taxon>Arthropoda</taxon>
        <taxon>Hexapoda</taxon>
        <taxon>Insecta</taxon>
        <taxon>Pterygota</taxon>
        <taxon>Neoptera</taxon>
        <taxon>Endopterygota</taxon>
        <taxon>Coleoptera</taxon>
        <taxon>Polyphaga</taxon>
        <taxon>Cucujiformia</taxon>
        <taxon>Chrysomeloidea</taxon>
        <taxon>Chrysomelidae</taxon>
        <taxon>Galerucinae</taxon>
        <taxon>Alticini</taxon>
        <taxon>Psylliodes</taxon>
    </lineage>
</organism>